<dbReference type="SUPFAM" id="SSF53850">
    <property type="entry name" value="Periplasmic binding protein-like II"/>
    <property type="match status" value="1"/>
</dbReference>
<evidence type="ECO:0000256" key="5">
    <source>
        <dbReference type="SAM" id="SignalP"/>
    </source>
</evidence>
<evidence type="ECO:0000313" key="8">
    <source>
        <dbReference type="Proteomes" id="UP000077405"/>
    </source>
</evidence>
<evidence type="ECO:0000256" key="2">
    <source>
        <dbReference type="ARBA" id="ARBA00010333"/>
    </source>
</evidence>
<dbReference type="PROSITE" id="PS01039">
    <property type="entry name" value="SBP_BACTERIAL_3"/>
    <property type="match status" value="1"/>
</dbReference>
<comment type="subcellular location">
    <subcellularLocation>
        <location evidence="1">Cell envelope</location>
    </subcellularLocation>
</comment>
<accession>A0A2R4VPY1</accession>
<dbReference type="SMART" id="SM00062">
    <property type="entry name" value="PBPb"/>
    <property type="match status" value="1"/>
</dbReference>
<organism evidence="7 8">
    <name type="scientific">Azospirillum humicireducens</name>
    <dbReference type="NCBI Taxonomy" id="1226968"/>
    <lineage>
        <taxon>Bacteria</taxon>
        <taxon>Pseudomonadati</taxon>
        <taxon>Pseudomonadota</taxon>
        <taxon>Alphaproteobacteria</taxon>
        <taxon>Rhodospirillales</taxon>
        <taxon>Azospirillaceae</taxon>
        <taxon>Azospirillum</taxon>
    </lineage>
</organism>
<dbReference type="OrthoDB" id="9807134at2"/>
<feature type="signal peptide" evidence="5">
    <location>
        <begin position="1"/>
        <end position="18"/>
    </location>
</feature>
<dbReference type="PANTHER" id="PTHR35936:SF17">
    <property type="entry name" value="ARGININE-BINDING EXTRACELLULAR PROTEIN ARTP"/>
    <property type="match status" value="1"/>
</dbReference>
<dbReference type="AlphaFoldDB" id="A0A2R4VPY1"/>
<dbReference type="InterPro" id="IPR001638">
    <property type="entry name" value="Solute-binding_3/MltF_N"/>
</dbReference>
<dbReference type="PANTHER" id="PTHR35936">
    <property type="entry name" value="MEMBRANE-BOUND LYTIC MUREIN TRANSGLYCOSYLASE F"/>
    <property type="match status" value="1"/>
</dbReference>
<keyword evidence="7" id="KW-0614">Plasmid</keyword>
<evidence type="ECO:0000259" key="6">
    <source>
        <dbReference type="SMART" id="SM00062"/>
    </source>
</evidence>
<dbReference type="InterPro" id="IPR018313">
    <property type="entry name" value="SBP_3_CS"/>
</dbReference>
<dbReference type="Pfam" id="PF00497">
    <property type="entry name" value="SBP_bac_3"/>
    <property type="match status" value="1"/>
</dbReference>
<dbReference type="RefSeq" id="WP_108546787.1">
    <property type="nucleotide sequence ID" value="NZ_CP028902.1"/>
</dbReference>
<keyword evidence="8" id="KW-1185">Reference proteome</keyword>
<dbReference type="GO" id="GO:0030313">
    <property type="term" value="C:cell envelope"/>
    <property type="evidence" value="ECO:0007669"/>
    <property type="project" value="UniProtKB-SubCell"/>
</dbReference>
<evidence type="ECO:0000256" key="1">
    <source>
        <dbReference type="ARBA" id="ARBA00004196"/>
    </source>
</evidence>
<dbReference type="Gene3D" id="3.40.190.10">
    <property type="entry name" value="Periplasmic binding protein-like II"/>
    <property type="match status" value="2"/>
</dbReference>
<protein>
    <submittedName>
        <fullName evidence="7">Amino acid ABC transporter substrate-binding protein</fullName>
    </submittedName>
</protein>
<sequence>MKKILMALVLGALATGTAGVTMDHPAAAKDAKKIRIASEGSFAPWNGMDSSGKLVGFEIDLAWDLCKRMAAECELIAQDWDGMIPSLQQGKIDAIMAGMTITEERKKVIAFAGPYGTEQSTFAVMKSSKLNGAAFGADNIDLADEAGSKAALAKLAELLKGKAVGVQTSTIQAEFLEKHLPDVTVRSYDKIDNAAIDLSSGRVDAIFGDRSPIEAIIRSMGKDSMTLVGPSLTRGVLGDGMGVGLRKADADLKARFDKAIAEAGKDGTIAKLSQQHFGYDVSVK</sequence>
<feature type="chain" id="PRO_5015357142" evidence="5">
    <location>
        <begin position="19"/>
        <end position="284"/>
    </location>
</feature>
<name>A0A2R4VPY1_9PROT</name>
<proteinExistence type="inferred from homology"/>
<keyword evidence="3 5" id="KW-0732">Signal</keyword>
<gene>
    <name evidence="7" type="ORF">A6A40_15375</name>
</gene>
<geneLocation type="plasmid" evidence="7 8">
    <name>pYZ1</name>
</geneLocation>
<dbReference type="KEGG" id="ahu:A6A40_15375"/>
<dbReference type="EMBL" id="CP028902">
    <property type="protein sequence ID" value="AWB06477.1"/>
    <property type="molecule type" value="Genomic_DNA"/>
</dbReference>
<reference evidence="7 8" key="1">
    <citation type="submission" date="2018-04" db="EMBL/GenBank/DDBJ databases">
        <title>Complete genome sequence of the nitrogen-fixing bacterium Azospirillum humicireducens type strain SgZ-5.</title>
        <authorList>
            <person name="Yu Z."/>
        </authorList>
    </citation>
    <scope>NUCLEOTIDE SEQUENCE [LARGE SCALE GENOMIC DNA]</scope>
    <source>
        <strain evidence="7 8">SgZ-5</strain>
        <plasmid evidence="7 8">pYZ1</plasmid>
    </source>
</reference>
<evidence type="ECO:0000256" key="4">
    <source>
        <dbReference type="RuleBase" id="RU003744"/>
    </source>
</evidence>
<evidence type="ECO:0000256" key="3">
    <source>
        <dbReference type="ARBA" id="ARBA00022729"/>
    </source>
</evidence>
<dbReference type="Proteomes" id="UP000077405">
    <property type="component" value="Plasmid pYZ1"/>
</dbReference>
<comment type="similarity">
    <text evidence="2 4">Belongs to the bacterial solute-binding protein 3 family.</text>
</comment>
<feature type="domain" description="Solute-binding protein family 3/N-terminal" evidence="6">
    <location>
        <begin position="33"/>
        <end position="280"/>
    </location>
</feature>
<evidence type="ECO:0000313" key="7">
    <source>
        <dbReference type="EMBL" id="AWB06477.1"/>
    </source>
</evidence>